<dbReference type="EMBL" id="RQIS01000001">
    <property type="protein sequence ID" value="RQH09703.1"/>
    <property type="molecule type" value="Genomic_DNA"/>
</dbReference>
<dbReference type="Pfam" id="PF07995">
    <property type="entry name" value="GSDH"/>
    <property type="match status" value="1"/>
</dbReference>
<dbReference type="Proteomes" id="UP000272778">
    <property type="component" value="Unassembled WGS sequence"/>
</dbReference>
<dbReference type="Gene3D" id="2.120.10.30">
    <property type="entry name" value="TolB, C-terminal domain"/>
    <property type="match status" value="1"/>
</dbReference>
<evidence type="ECO:0000259" key="2">
    <source>
        <dbReference type="Pfam" id="PF07995"/>
    </source>
</evidence>
<dbReference type="PANTHER" id="PTHR33546">
    <property type="entry name" value="LARGE, MULTIFUNCTIONAL SECRETED PROTEIN-RELATED"/>
    <property type="match status" value="1"/>
</dbReference>
<organism evidence="3 4">
    <name type="scientific">Paraburkholderia dinghuensis</name>
    <dbReference type="NCBI Taxonomy" id="2305225"/>
    <lineage>
        <taxon>Bacteria</taxon>
        <taxon>Pseudomonadati</taxon>
        <taxon>Pseudomonadota</taxon>
        <taxon>Betaproteobacteria</taxon>
        <taxon>Burkholderiales</taxon>
        <taxon>Burkholderiaceae</taxon>
        <taxon>Paraburkholderia</taxon>
    </lineage>
</organism>
<evidence type="ECO:0000313" key="4">
    <source>
        <dbReference type="Proteomes" id="UP000272778"/>
    </source>
</evidence>
<dbReference type="RefSeq" id="WP_124149106.1">
    <property type="nucleotide sequence ID" value="NZ_RQIS01000001.1"/>
</dbReference>
<reference evidence="3 4" key="1">
    <citation type="submission" date="2018-11" db="EMBL/GenBank/DDBJ databases">
        <title>Paraburkholderia sp. DHOA04, isolated from soil.</title>
        <authorList>
            <person name="Gao Z.-H."/>
            <person name="Qiu L.-H."/>
            <person name="Fu J.-C."/>
        </authorList>
    </citation>
    <scope>NUCLEOTIDE SEQUENCE [LARGE SCALE GENOMIC DNA]</scope>
    <source>
        <strain evidence="3 4">DHOA04</strain>
    </source>
</reference>
<dbReference type="SUPFAM" id="SSF50952">
    <property type="entry name" value="Soluble quinoprotein glucose dehydrogenase"/>
    <property type="match status" value="1"/>
</dbReference>
<dbReference type="InterPro" id="IPR012938">
    <property type="entry name" value="Glc/Sorbosone_DH"/>
</dbReference>
<keyword evidence="4" id="KW-1185">Reference proteome</keyword>
<dbReference type="OrthoDB" id="9770043at2"/>
<gene>
    <name evidence="3" type="ORF">D1Y85_00670</name>
</gene>
<sequence length="435" mass="47612">MNGDRSPARGRSGQVPSALQRPFERVRERLRGIIGAWPCDRSPYSTHVGLASGGFRASRPDILTCGARLAARTLALLALAVPVARAALPIERIQLPPGFHIEVLSDDVPAAREMTLSPRGILYVGSLDGHVYALELRDGKLMRRRVIASGLEMPVGVAWHDGALYVSAVSSILRFDAIDSHLDDPPKPVVVTNSLPAERHHGWKFIAFGPDGKLYVPQGAPCNVCLPSSDPQRTRYAMIGRMDPDGSHYETIARGVRNTVGFAWHPQTHELWFTDNGRDMLGDDIPDDKLNRLARVGLDFGFPYCHGGDVADPEFGAGHPCSGFTPPVAKLGAHVASLGMRFYAGAMFPPEYRDSIFIAEHGSWNRSKKVGYRVVRITANADGTNAHQEVFAQGWLNPDETEWGRPDDVQPLPDGSLLISDDYAGAIYRVTWTKP</sequence>
<protein>
    <submittedName>
        <fullName evidence="3">Sorbosone dehydrogenase family protein</fullName>
    </submittedName>
</protein>
<comment type="caution">
    <text evidence="3">The sequence shown here is derived from an EMBL/GenBank/DDBJ whole genome shotgun (WGS) entry which is preliminary data.</text>
</comment>
<dbReference type="InterPro" id="IPR011041">
    <property type="entry name" value="Quinoprot_gluc/sorb_DH_b-prop"/>
</dbReference>
<proteinExistence type="predicted"/>
<feature type="domain" description="Glucose/Sorbosone dehydrogenase" evidence="2">
    <location>
        <begin position="197"/>
        <end position="427"/>
    </location>
</feature>
<dbReference type="AlphaFoldDB" id="A0A3N6P6U3"/>
<name>A0A3N6P6U3_9BURK</name>
<evidence type="ECO:0000256" key="1">
    <source>
        <dbReference type="SAM" id="MobiDB-lite"/>
    </source>
</evidence>
<dbReference type="InterPro" id="IPR011042">
    <property type="entry name" value="6-blade_b-propeller_TolB-like"/>
</dbReference>
<feature type="region of interest" description="Disordered" evidence="1">
    <location>
        <begin position="1"/>
        <end position="21"/>
    </location>
</feature>
<evidence type="ECO:0000313" key="3">
    <source>
        <dbReference type="EMBL" id="RQH09703.1"/>
    </source>
</evidence>
<dbReference type="PANTHER" id="PTHR33546:SF1">
    <property type="entry name" value="LARGE, MULTIFUNCTIONAL SECRETED PROTEIN"/>
    <property type="match status" value="1"/>
</dbReference>
<accession>A0A3N6P6U3</accession>